<dbReference type="Gene3D" id="4.10.80.40">
    <property type="entry name" value="succinate dehydrogenase protein domain"/>
    <property type="match status" value="1"/>
</dbReference>
<keyword evidence="6" id="KW-1185">Reference proteome</keyword>
<evidence type="ECO:0000256" key="1">
    <source>
        <dbReference type="ARBA" id="ARBA00005163"/>
    </source>
</evidence>
<dbReference type="GO" id="GO:0000104">
    <property type="term" value="F:succinate dehydrogenase activity"/>
    <property type="evidence" value="ECO:0007669"/>
    <property type="project" value="TreeGrafter"/>
</dbReference>
<evidence type="ECO:0000256" key="3">
    <source>
        <dbReference type="SAM" id="MobiDB-lite"/>
    </source>
</evidence>
<dbReference type="GO" id="GO:0009055">
    <property type="term" value="F:electron transfer activity"/>
    <property type="evidence" value="ECO:0007669"/>
    <property type="project" value="TreeGrafter"/>
</dbReference>
<evidence type="ECO:0000313" key="5">
    <source>
        <dbReference type="EMBL" id="CBK22803.2"/>
    </source>
</evidence>
<organism evidence="5">
    <name type="scientific">Blastocystis hominis</name>
    <dbReference type="NCBI Taxonomy" id="12968"/>
    <lineage>
        <taxon>Eukaryota</taxon>
        <taxon>Sar</taxon>
        <taxon>Stramenopiles</taxon>
        <taxon>Bigyra</taxon>
        <taxon>Opalozoa</taxon>
        <taxon>Opalinata</taxon>
        <taxon>Blastocystidae</taxon>
        <taxon>Blastocystis</taxon>
    </lineage>
</organism>
<evidence type="ECO:0000313" key="6">
    <source>
        <dbReference type="Proteomes" id="UP000008312"/>
    </source>
</evidence>
<dbReference type="Pfam" id="PF02910">
    <property type="entry name" value="Succ_DH_flav_C"/>
    <property type="match status" value="1"/>
</dbReference>
<dbReference type="GO" id="GO:0006099">
    <property type="term" value="P:tricarboxylic acid cycle"/>
    <property type="evidence" value="ECO:0007669"/>
    <property type="project" value="UniProtKB-KW"/>
</dbReference>
<dbReference type="Gene3D" id="1.20.58.100">
    <property type="entry name" value="Fumarate reductase/succinate dehydrogenase flavoprotein-like, C-terminal domain"/>
    <property type="match status" value="1"/>
</dbReference>
<accession>D8M414</accession>
<dbReference type="GO" id="GO:0005886">
    <property type="term" value="C:plasma membrane"/>
    <property type="evidence" value="ECO:0007669"/>
    <property type="project" value="TreeGrafter"/>
</dbReference>
<dbReference type="SUPFAM" id="SSF46977">
    <property type="entry name" value="Succinate dehydrogenase/fumarate reductase flavoprotein C-terminal domain"/>
    <property type="match status" value="1"/>
</dbReference>
<feature type="domain" description="Fumarate reductase/succinate dehydrogenase flavoprotein-like C-terminal" evidence="4">
    <location>
        <begin position="2"/>
        <end position="90"/>
    </location>
</feature>
<comment type="pathway">
    <text evidence="1">Carbohydrate metabolism; tricarboxylic acid cycle.</text>
</comment>
<proteinExistence type="predicted"/>
<dbReference type="InParanoid" id="D8M414"/>
<dbReference type="GO" id="GO:0050660">
    <property type="term" value="F:flavin adenine dinucleotide binding"/>
    <property type="evidence" value="ECO:0007669"/>
    <property type="project" value="TreeGrafter"/>
</dbReference>
<sequence>MIWNTDLIETLELQNLLEQAHCTMIAAEARKESRGAHAREDYKERDDVNWLKHTVAYHDDALFGTGTTKLMYRPVHMNTLDENEVKPIPPKANEQDSQ</sequence>
<dbReference type="OrthoDB" id="71672at2759"/>
<dbReference type="InterPro" id="IPR015939">
    <property type="entry name" value="Fum_Rdtase/Succ_DH_flav-like_C"/>
</dbReference>
<dbReference type="GO" id="GO:0009061">
    <property type="term" value="P:anaerobic respiration"/>
    <property type="evidence" value="ECO:0007669"/>
    <property type="project" value="TreeGrafter"/>
</dbReference>
<dbReference type="Proteomes" id="UP000008312">
    <property type="component" value="Unassembled WGS sequence"/>
</dbReference>
<evidence type="ECO:0000259" key="4">
    <source>
        <dbReference type="Pfam" id="PF02910"/>
    </source>
</evidence>
<dbReference type="PANTHER" id="PTHR11632:SF51">
    <property type="entry name" value="SUCCINATE DEHYDROGENASE [UBIQUINONE] FLAVOPROTEIN SUBUNIT, MITOCHONDRIAL"/>
    <property type="match status" value="1"/>
</dbReference>
<gene>
    <name evidence="5" type="ORF">GSBLH_T00002393001</name>
</gene>
<protein>
    <recommendedName>
        <fullName evidence="4">Fumarate reductase/succinate dehydrogenase flavoprotein-like C-terminal domain-containing protein</fullName>
    </recommendedName>
</protein>
<dbReference type="EMBL" id="FN668651">
    <property type="protein sequence ID" value="CBK22803.2"/>
    <property type="molecule type" value="Genomic_DNA"/>
</dbReference>
<dbReference type="PANTHER" id="PTHR11632">
    <property type="entry name" value="SUCCINATE DEHYDROGENASE 2 FLAVOPROTEIN SUBUNIT"/>
    <property type="match status" value="1"/>
</dbReference>
<evidence type="ECO:0000256" key="2">
    <source>
        <dbReference type="ARBA" id="ARBA00022532"/>
    </source>
</evidence>
<dbReference type="AlphaFoldDB" id="D8M414"/>
<keyword evidence="2" id="KW-0816">Tricarboxylic acid cycle</keyword>
<reference evidence="5" key="1">
    <citation type="submission" date="2010-02" db="EMBL/GenBank/DDBJ databases">
        <title>Sequencing and annotation of the Blastocystis hominis genome.</title>
        <authorList>
            <person name="Wincker P."/>
        </authorList>
    </citation>
    <scope>NUCLEOTIDE SEQUENCE</scope>
    <source>
        <strain evidence="5">Singapore isolate B</strain>
    </source>
</reference>
<feature type="region of interest" description="Disordered" evidence="3">
    <location>
        <begin position="79"/>
        <end position="98"/>
    </location>
</feature>
<dbReference type="InterPro" id="IPR030664">
    <property type="entry name" value="SdhA/FrdA/AprA"/>
</dbReference>
<dbReference type="RefSeq" id="XP_012896851.1">
    <property type="nucleotide sequence ID" value="XM_013041397.1"/>
</dbReference>
<dbReference type="InterPro" id="IPR037099">
    <property type="entry name" value="Fum_R/Succ_DH_flav-like_C_sf"/>
</dbReference>
<dbReference type="FunFam" id="4.10.80.40:FF:000002">
    <property type="entry name" value="Succinate dehydrogenase [ubiquinone] flavoprotein subunit, mitochondrial"/>
    <property type="match status" value="1"/>
</dbReference>
<name>D8M414_BLAHO</name>
<dbReference type="GeneID" id="24919565"/>